<dbReference type="InterPro" id="IPR000277">
    <property type="entry name" value="Cys/Met-Metab_PyrdxlP-dep_enz"/>
</dbReference>
<evidence type="ECO:0000256" key="3">
    <source>
        <dbReference type="ARBA" id="ARBA00023167"/>
    </source>
</evidence>
<comment type="pathway">
    <text evidence="4">Amino-acid biosynthesis; L-methionine biosynthesis via de novo pathway.</text>
</comment>
<dbReference type="InterPro" id="IPR015421">
    <property type="entry name" value="PyrdxlP-dep_Trfase_major"/>
</dbReference>
<reference evidence="8" key="1">
    <citation type="journal article" date="2015" name="J. Biotechnol.">
        <title>The structure of the Cyberlindnera jadinii genome and its relation to Candida utilis analyzed by the occurrence of single nucleotide polymorphisms.</title>
        <authorList>
            <person name="Rupp O."/>
            <person name="Brinkrolf K."/>
            <person name="Buerth C."/>
            <person name="Kunigo M."/>
            <person name="Schneider J."/>
            <person name="Jaenicke S."/>
            <person name="Goesmann A."/>
            <person name="Puehler A."/>
            <person name="Jaeger K.-E."/>
            <person name="Ernst J.F."/>
        </authorList>
    </citation>
    <scope>NUCLEOTIDE SEQUENCE [LARGE SCALE GENOMIC DNA]</scope>
    <source>
        <strain evidence="8">ATCC 18201 / CBS 1600 / BCRC 20928 / JCM 3617 / NBRC 0987 / NRRL Y-1542</strain>
    </source>
</reference>
<evidence type="ECO:0000256" key="6">
    <source>
        <dbReference type="RuleBase" id="RU362118"/>
    </source>
</evidence>
<evidence type="ECO:0000313" key="7">
    <source>
        <dbReference type="EMBL" id="CEP22074.1"/>
    </source>
</evidence>
<gene>
    <name evidence="7" type="primary">STR2</name>
    <name evidence="7" type="ORF">BN1211_2339</name>
</gene>
<organism evidence="7 8">
    <name type="scientific">Cyberlindnera jadinii (strain ATCC 18201 / CBS 1600 / BCRC 20928 / JCM 3617 / NBRC 0987 / NRRL Y-1542)</name>
    <name type="common">Torula yeast</name>
    <name type="synonym">Candida utilis</name>
    <dbReference type="NCBI Taxonomy" id="983966"/>
    <lineage>
        <taxon>Eukaryota</taxon>
        <taxon>Fungi</taxon>
        <taxon>Dikarya</taxon>
        <taxon>Ascomycota</taxon>
        <taxon>Saccharomycotina</taxon>
        <taxon>Saccharomycetes</taxon>
        <taxon>Phaffomycetales</taxon>
        <taxon>Phaffomycetaceae</taxon>
        <taxon>Cyberlindnera</taxon>
    </lineage>
</organism>
<dbReference type="Proteomes" id="UP000038830">
    <property type="component" value="Unassembled WGS sequence"/>
</dbReference>
<dbReference type="InterPro" id="IPR015422">
    <property type="entry name" value="PyrdxlP-dep_Trfase_small"/>
</dbReference>
<dbReference type="SUPFAM" id="SSF53383">
    <property type="entry name" value="PLP-dependent transferases"/>
    <property type="match status" value="1"/>
</dbReference>
<keyword evidence="3" id="KW-0028">Amino-acid biosynthesis</keyword>
<dbReference type="FunFam" id="3.90.1150.10:FF:000063">
    <property type="entry name" value="Probable cystathionine gamma-synthase"/>
    <property type="match status" value="1"/>
</dbReference>
<dbReference type="GO" id="GO:0003962">
    <property type="term" value="F:cystathionine gamma-synthase activity"/>
    <property type="evidence" value="ECO:0007669"/>
    <property type="project" value="TreeGrafter"/>
</dbReference>
<keyword evidence="2 6" id="KW-0663">Pyridoxal phosphate</keyword>
<dbReference type="GO" id="GO:0009086">
    <property type="term" value="P:methionine biosynthetic process"/>
    <property type="evidence" value="ECO:0007669"/>
    <property type="project" value="UniProtKB-KW"/>
</dbReference>
<dbReference type="GO" id="GO:0030170">
    <property type="term" value="F:pyridoxal phosphate binding"/>
    <property type="evidence" value="ECO:0007669"/>
    <property type="project" value="InterPro"/>
</dbReference>
<dbReference type="EMBL" id="CDQK01000002">
    <property type="protein sequence ID" value="CEP22074.1"/>
    <property type="molecule type" value="Genomic_DNA"/>
</dbReference>
<evidence type="ECO:0000256" key="5">
    <source>
        <dbReference type="ARBA" id="ARBA00061376"/>
    </source>
</evidence>
<sequence>MTLPSQELGTSIPITSKHAISVTLPTWQLVLDFLERDESVLQKMPMGYPRFQIHPSIKKLCAYLEGLYAKEGEVAFVFPTYNVAKRCCDFVVEKSEIIPNVRVLQLAAVSPKGECEMDVVFLPESEFALAKTYWEYSGQGISSRFAEYVLYHCEIKQRALGSSNTLKLSNAKDLVRSRIADILNDNGSKSEHTDKDDIYLYPSGMSTIFNIHRCMLDTLPNAKSVCFGFPFVDTLGILKDVGPGVHFYGFGDEESLDSLEDRLANGERILGLFCECPSNPLLKTPNLQRLHELSIRYRFPVVVDDTISGFYKVDVRPYADVIVSSLTKFFSGEADLMAGSLILNKESSFYNTFKKYFNQSFEDTFWEEDAIQLEINSRDFVSRCQLANTNTEAVLSLFKACPIISKVFHPSVDKSKVYFDSVKTKHGSYGMLISIVFEKEEQSAAFYDALDLHKGPSLGTNFTLVIPFVLLAHYKELDDVKQWGVDRNLIRLSIGLENKELLLKSFQKALDCAMRV</sequence>
<dbReference type="GO" id="GO:0019346">
    <property type="term" value="P:transsulfuration"/>
    <property type="evidence" value="ECO:0007669"/>
    <property type="project" value="InterPro"/>
</dbReference>
<dbReference type="Gene3D" id="3.40.640.10">
    <property type="entry name" value="Type I PLP-dependent aspartate aminotransferase-like (Major domain)"/>
    <property type="match status" value="1"/>
</dbReference>
<evidence type="ECO:0000256" key="1">
    <source>
        <dbReference type="ARBA" id="ARBA00001933"/>
    </source>
</evidence>
<dbReference type="Pfam" id="PF01053">
    <property type="entry name" value="Cys_Met_Meta_PP"/>
    <property type="match status" value="1"/>
</dbReference>
<evidence type="ECO:0000256" key="4">
    <source>
        <dbReference type="ARBA" id="ARBA00034478"/>
    </source>
</evidence>
<dbReference type="InterPro" id="IPR015424">
    <property type="entry name" value="PyrdxlP-dep_Trfase"/>
</dbReference>
<name>A0A0H5CBV6_CYBJN</name>
<evidence type="ECO:0000313" key="8">
    <source>
        <dbReference type="Proteomes" id="UP000038830"/>
    </source>
</evidence>
<proteinExistence type="inferred from homology"/>
<protein>
    <submittedName>
        <fullName evidence="7">STR2 protein</fullName>
    </submittedName>
</protein>
<comment type="cofactor">
    <cofactor evidence="1 6">
        <name>pyridoxal 5'-phosphate</name>
        <dbReference type="ChEBI" id="CHEBI:597326"/>
    </cofactor>
</comment>
<dbReference type="PANTHER" id="PTHR42699:SF1">
    <property type="entry name" value="CYSTATHIONINE GAMMA-SYNTHASE-RELATED"/>
    <property type="match status" value="1"/>
</dbReference>
<comment type="similarity">
    <text evidence="5">Belongs to the trans-sulfuration enzymes family. MET7 subfamily.</text>
</comment>
<evidence type="ECO:0000256" key="2">
    <source>
        <dbReference type="ARBA" id="ARBA00022898"/>
    </source>
</evidence>
<dbReference type="InterPro" id="IPR051750">
    <property type="entry name" value="Trans-sulfuration_enzymes"/>
</dbReference>
<dbReference type="Gene3D" id="3.90.1150.10">
    <property type="entry name" value="Aspartate Aminotransferase, domain 1"/>
    <property type="match status" value="1"/>
</dbReference>
<keyword evidence="3" id="KW-0486">Methionine biosynthesis</keyword>
<accession>A0A0H5CBV6</accession>
<dbReference type="AlphaFoldDB" id="A0A0H5CBV6"/>
<dbReference type="PANTHER" id="PTHR42699">
    <property type="match status" value="1"/>
</dbReference>